<reference evidence="1 2" key="2">
    <citation type="submission" date="2018-11" db="EMBL/GenBank/DDBJ databases">
        <authorList>
            <consortium name="Pathogen Informatics"/>
        </authorList>
    </citation>
    <scope>NUCLEOTIDE SEQUENCE [LARGE SCALE GENOMIC DNA]</scope>
    <source>
        <strain evidence="1 2">MHpl1</strain>
    </source>
</reference>
<name>A0A0N4W1Q7_HAEPC</name>
<dbReference type="Proteomes" id="UP000268014">
    <property type="component" value="Unassembled WGS sequence"/>
</dbReference>
<reference evidence="3" key="1">
    <citation type="submission" date="2017-02" db="UniProtKB">
        <authorList>
            <consortium name="WormBaseParasite"/>
        </authorList>
    </citation>
    <scope>IDENTIFICATION</scope>
</reference>
<sequence length="40" mass="4647">MEPFEAAGLVEHEFPPLITIAPTAVWVWYPQCWRTQSQCN</sequence>
<protein>
    <submittedName>
        <fullName evidence="1 3">Uncharacterized protein</fullName>
    </submittedName>
</protein>
<keyword evidence="2" id="KW-1185">Reference proteome</keyword>
<dbReference type="WBParaSite" id="HPLM_0000359201-mRNA-1">
    <property type="protein sequence ID" value="HPLM_0000359201-mRNA-1"/>
    <property type="gene ID" value="HPLM_0000359201"/>
</dbReference>
<gene>
    <name evidence="1" type="ORF">HPLM_LOCUS3584</name>
</gene>
<dbReference type="AlphaFoldDB" id="A0A0N4W1Q7"/>
<organism evidence="3">
    <name type="scientific">Haemonchus placei</name>
    <name type="common">Barber's pole worm</name>
    <dbReference type="NCBI Taxonomy" id="6290"/>
    <lineage>
        <taxon>Eukaryota</taxon>
        <taxon>Metazoa</taxon>
        <taxon>Ecdysozoa</taxon>
        <taxon>Nematoda</taxon>
        <taxon>Chromadorea</taxon>
        <taxon>Rhabditida</taxon>
        <taxon>Rhabditina</taxon>
        <taxon>Rhabditomorpha</taxon>
        <taxon>Strongyloidea</taxon>
        <taxon>Trichostrongylidae</taxon>
        <taxon>Haemonchus</taxon>
    </lineage>
</organism>
<accession>A0A0N4W1Q7</accession>
<proteinExistence type="predicted"/>
<evidence type="ECO:0000313" key="1">
    <source>
        <dbReference type="EMBL" id="VDO21248.1"/>
    </source>
</evidence>
<evidence type="ECO:0000313" key="3">
    <source>
        <dbReference type="WBParaSite" id="HPLM_0000359201-mRNA-1"/>
    </source>
</evidence>
<evidence type="ECO:0000313" key="2">
    <source>
        <dbReference type="Proteomes" id="UP000268014"/>
    </source>
</evidence>
<dbReference type="EMBL" id="UZAF01016130">
    <property type="protein sequence ID" value="VDO21248.1"/>
    <property type="molecule type" value="Genomic_DNA"/>
</dbReference>